<organism evidence="2 3">
    <name type="scientific">Candidatus Coatesbacteria bacterium RBG_13_66_14</name>
    <dbReference type="NCBI Taxonomy" id="1817816"/>
    <lineage>
        <taxon>Bacteria</taxon>
        <taxon>Candidatus Coatesiibacteriota</taxon>
    </lineage>
</organism>
<evidence type="ECO:0000256" key="1">
    <source>
        <dbReference type="SAM" id="Phobius"/>
    </source>
</evidence>
<feature type="transmembrane region" description="Helical" evidence="1">
    <location>
        <begin position="55"/>
        <end position="79"/>
    </location>
</feature>
<gene>
    <name evidence="2" type="ORF">A2Y64_00965</name>
</gene>
<comment type="caution">
    <text evidence="2">The sequence shown here is derived from an EMBL/GenBank/DDBJ whole genome shotgun (WGS) entry which is preliminary data.</text>
</comment>
<keyword evidence="1" id="KW-1133">Transmembrane helix</keyword>
<keyword evidence="1" id="KW-0812">Transmembrane</keyword>
<reference evidence="2 3" key="1">
    <citation type="journal article" date="2016" name="Nat. Commun.">
        <title>Thousands of microbial genomes shed light on interconnected biogeochemical processes in an aquifer system.</title>
        <authorList>
            <person name="Anantharaman K."/>
            <person name="Brown C.T."/>
            <person name="Hug L.A."/>
            <person name="Sharon I."/>
            <person name="Castelle C.J."/>
            <person name="Probst A.J."/>
            <person name="Thomas B.C."/>
            <person name="Singh A."/>
            <person name="Wilkins M.J."/>
            <person name="Karaoz U."/>
            <person name="Brodie E.L."/>
            <person name="Williams K.H."/>
            <person name="Hubbard S.S."/>
            <person name="Banfield J.F."/>
        </authorList>
    </citation>
    <scope>NUCLEOTIDE SEQUENCE [LARGE SCALE GENOMIC DNA]</scope>
</reference>
<proteinExistence type="predicted"/>
<keyword evidence="1" id="KW-0472">Membrane</keyword>
<sequence length="93" mass="9687">MPHVENLSEYLTGATADYLNYAGLFAEVGAGGVADYTLAGEVSSFYLAIRTPTGWIILAIAGSVAFVVGMGALGIYLIAHIATCSEFVIPGWV</sequence>
<dbReference type="EMBL" id="MFAF01000100">
    <property type="protein sequence ID" value="OGD74572.1"/>
    <property type="molecule type" value="Genomic_DNA"/>
</dbReference>
<name>A0A1F5F4L6_9BACT</name>
<evidence type="ECO:0000313" key="3">
    <source>
        <dbReference type="Proteomes" id="UP000177187"/>
    </source>
</evidence>
<protein>
    <submittedName>
        <fullName evidence="2">Uncharacterized protein</fullName>
    </submittedName>
</protein>
<accession>A0A1F5F4L6</accession>
<dbReference type="STRING" id="1817816.A2Y64_00965"/>
<dbReference type="AlphaFoldDB" id="A0A1F5F4L6"/>
<evidence type="ECO:0000313" key="2">
    <source>
        <dbReference type="EMBL" id="OGD74572.1"/>
    </source>
</evidence>
<dbReference type="Proteomes" id="UP000177187">
    <property type="component" value="Unassembled WGS sequence"/>
</dbReference>